<keyword evidence="1" id="KW-0436">Ligase</keyword>
<dbReference type="RefSeq" id="WP_242767886.1">
    <property type="nucleotide sequence ID" value="NZ_JALDAY010000008.1"/>
</dbReference>
<name>A0ABS9YBB5_9ACTN</name>
<dbReference type="Proteomes" id="UP001165269">
    <property type="component" value="Unassembled WGS sequence"/>
</dbReference>
<evidence type="ECO:0000256" key="3">
    <source>
        <dbReference type="ARBA" id="ARBA00022840"/>
    </source>
</evidence>
<dbReference type="PANTHER" id="PTHR43585:SF2">
    <property type="entry name" value="ATP-GRASP ENZYME FSQD"/>
    <property type="match status" value="1"/>
</dbReference>
<dbReference type="InterPro" id="IPR040570">
    <property type="entry name" value="LAL_C2"/>
</dbReference>
<reference evidence="6" key="1">
    <citation type="submission" date="2022-03" db="EMBL/GenBank/DDBJ databases">
        <title>Streptomyces 7R015 and 7R016 isolated from Barleria lupulina in Thailand.</title>
        <authorList>
            <person name="Kanchanasin P."/>
            <person name="Phongsopitanun W."/>
            <person name="Tanasupawat S."/>
        </authorList>
    </citation>
    <scope>NUCLEOTIDE SEQUENCE</scope>
    <source>
        <strain evidence="6">7R015</strain>
    </source>
</reference>
<dbReference type="InterPro" id="IPR052032">
    <property type="entry name" value="ATP-dep_AA_Ligase"/>
</dbReference>
<gene>
    <name evidence="6" type="ORF">MQP27_25730</name>
</gene>
<keyword evidence="2 4" id="KW-0547">Nucleotide-binding</keyword>
<dbReference type="Pfam" id="PF13535">
    <property type="entry name" value="ATP-grasp_4"/>
    <property type="match status" value="1"/>
</dbReference>
<accession>A0ABS9YBB5</accession>
<dbReference type="PANTHER" id="PTHR43585">
    <property type="entry name" value="FUMIPYRROLE BIOSYNTHESIS PROTEIN C"/>
    <property type="match status" value="1"/>
</dbReference>
<evidence type="ECO:0000256" key="4">
    <source>
        <dbReference type="PROSITE-ProRule" id="PRU00409"/>
    </source>
</evidence>
<sequence>MTPAVAFVELLPPAAPPNPHANGISGLRAARRLGVATTVVTAHRERLEPFVGELVDSWIGADTRSADAVADALAGRRPDALVSWVDPFAGVAQQAATLLRLDTANPDWPAGGWNDKAAVRARLDEHGVPNARWAVVPPGRPVTELPLPAPLVVKPVDGFSSLDTVRATTVDDLRRAVDAHRLRAGYGDGVVPAGTLLCEQELRGPLVSAEGMVVDGRLEIWGHSDRTLGPPPYYVETSVAFATDPLHPDLDDYAAAVCKALGYRNGPFHFEVVLTGSGPVLVEINTRLVGAGIHRAIDLATGVSCAEQVLRAHLGLPLLAARTRGAACLFHLTAPADGHVTSITGTETARRAPGVHDVVSRVSVGDPVTTTGSNTDRLCHVLAAGRTREESRRAAGAAAGNVRIEIAPR</sequence>
<evidence type="ECO:0000313" key="7">
    <source>
        <dbReference type="Proteomes" id="UP001165269"/>
    </source>
</evidence>
<evidence type="ECO:0000256" key="2">
    <source>
        <dbReference type="ARBA" id="ARBA00022741"/>
    </source>
</evidence>
<dbReference type="PROSITE" id="PS50975">
    <property type="entry name" value="ATP_GRASP"/>
    <property type="match status" value="1"/>
</dbReference>
<evidence type="ECO:0000313" key="6">
    <source>
        <dbReference type="EMBL" id="MCI3274504.1"/>
    </source>
</evidence>
<keyword evidence="3 4" id="KW-0067">ATP-binding</keyword>
<dbReference type="SUPFAM" id="SSF56059">
    <property type="entry name" value="Glutathione synthetase ATP-binding domain-like"/>
    <property type="match status" value="1"/>
</dbReference>
<proteinExistence type="predicted"/>
<evidence type="ECO:0000256" key="1">
    <source>
        <dbReference type="ARBA" id="ARBA00022598"/>
    </source>
</evidence>
<organism evidence="6 7">
    <name type="scientific">Streptomyces cylindrosporus</name>
    <dbReference type="NCBI Taxonomy" id="2927583"/>
    <lineage>
        <taxon>Bacteria</taxon>
        <taxon>Bacillati</taxon>
        <taxon>Actinomycetota</taxon>
        <taxon>Actinomycetes</taxon>
        <taxon>Kitasatosporales</taxon>
        <taxon>Streptomycetaceae</taxon>
        <taxon>Streptomyces</taxon>
    </lineage>
</organism>
<keyword evidence="7" id="KW-1185">Reference proteome</keyword>
<dbReference type="EMBL" id="JALDAY010000008">
    <property type="protein sequence ID" value="MCI3274504.1"/>
    <property type="molecule type" value="Genomic_DNA"/>
</dbReference>
<comment type="caution">
    <text evidence="6">The sequence shown here is derived from an EMBL/GenBank/DDBJ whole genome shotgun (WGS) entry which is preliminary data.</text>
</comment>
<dbReference type="Gene3D" id="3.30.470.20">
    <property type="entry name" value="ATP-grasp fold, B domain"/>
    <property type="match status" value="1"/>
</dbReference>
<evidence type="ECO:0000259" key="5">
    <source>
        <dbReference type="PROSITE" id="PS50975"/>
    </source>
</evidence>
<dbReference type="Pfam" id="PF18603">
    <property type="entry name" value="LAL_C2"/>
    <property type="match status" value="1"/>
</dbReference>
<protein>
    <submittedName>
        <fullName evidence="6">ATP-grasp domain-containing protein</fullName>
    </submittedName>
</protein>
<feature type="domain" description="ATP-grasp" evidence="5">
    <location>
        <begin position="120"/>
        <end position="314"/>
    </location>
</feature>
<dbReference type="InterPro" id="IPR011761">
    <property type="entry name" value="ATP-grasp"/>
</dbReference>